<proteinExistence type="predicted"/>
<organism evidence="3 4">
    <name type="scientific">Micromonospora pattaloongensis</name>
    <dbReference type="NCBI Taxonomy" id="405436"/>
    <lineage>
        <taxon>Bacteria</taxon>
        <taxon>Bacillati</taxon>
        <taxon>Actinomycetota</taxon>
        <taxon>Actinomycetes</taxon>
        <taxon>Micromonosporales</taxon>
        <taxon>Micromonosporaceae</taxon>
        <taxon>Micromonospora</taxon>
    </lineage>
</organism>
<reference evidence="4" key="1">
    <citation type="submission" date="2016-10" db="EMBL/GenBank/DDBJ databases">
        <authorList>
            <person name="Varghese N."/>
            <person name="Submissions S."/>
        </authorList>
    </citation>
    <scope>NUCLEOTIDE SEQUENCE [LARGE SCALE GENOMIC DNA]</scope>
    <source>
        <strain evidence="4">DSM 45245</strain>
    </source>
</reference>
<accession>A0A1H3QXC2</accession>
<feature type="compositionally biased region" description="Pro residues" evidence="1">
    <location>
        <begin position="63"/>
        <end position="77"/>
    </location>
</feature>
<evidence type="ECO:0000256" key="1">
    <source>
        <dbReference type="SAM" id="MobiDB-lite"/>
    </source>
</evidence>
<gene>
    <name evidence="3" type="ORF">SAMN05444365_106163</name>
</gene>
<dbReference type="EMBL" id="FNPH01000006">
    <property type="protein sequence ID" value="SDZ17608.1"/>
    <property type="molecule type" value="Genomic_DNA"/>
</dbReference>
<feature type="compositionally biased region" description="Low complexity" evidence="1">
    <location>
        <begin position="78"/>
        <end position="88"/>
    </location>
</feature>
<evidence type="ECO:0000313" key="4">
    <source>
        <dbReference type="Proteomes" id="UP000242415"/>
    </source>
</evidence>
<evidence type="ECO:0000313" key="3">
    <source>
        <dbReference type="EMBL" id="SDZ17608.1"/>
    </source>
</evidence>
<dbReference type="OrthoDB" id="3405970at2"/>
<dbReference type="RefSeq" id="WP_091558728.1">
    <property type="nucleotide sequence ID" value="NZ_FNPH01000006.1"/>
</dbReference>
<feature type="transmembrane region" description="Helical" evidence="2">
    <location>
        <begin position="37"/>
        <end position="58"/>
    </location>
</feature>
<dbReference type="AlphaFoldDB" id="A0A1H3QXC2"/>
<keyword evidence="2" id="KW-0472">Membrane</keyword>
<keyword evidence="2" id="KW-1133">Transmembrane helix</keyword>
<feature type="compositionally biased region" description="Low complexity" evidence="1">
    <location>
        <begin position="104"/>
        <end position="115"/>
    </location>
</feature>
<evidence type="ECO:0000256" key="2">
    <source>
        <dbReference type="SAM" id="Phobius"/>
    </source>
</evidence>
<sequence>MPDPLFAELYRDTEYLTWAPTEQVRRRGRQRTRRTRIAAGLASAVAVAVVATGAAALAGRPDASPPAPPATNPPAPSSTPSRAADPTPSRGPTSADATPPGPPRTSSRPSTETPDPAVPAAALLQLSDLPDGFVRRESDLDGDWSLEAVTIYCRNNSPSIRVGEVALRGVVFDSPTAGLIERVTRHSGDNAAMSMDRVRRVARECVPHREGDSLSIMAEGLAGDESVLVGAVIEGKPGRWLFVRQGDLVAQLRLDSKSTPAEARIYAQRAANRLCAGTDAC</sequence>
<keyword evidence="4" id="KW-1185">Reference proteome</keyword>
<keyword evidence="2" id="KW-0812">Transmembrane</keyword>
<feature type="region of interest" description="Disordered" evidence="1">
    <location>
        <begin position="58"/>
        <end position="116"/>
    </location>
</feature>
<dbReference type="Proteomes" id="UP000242415">
    <property type="component" value="Unassembled WGS sequence"/>
</dbReference>
<dbReference type="STRING" id="405436.SAMN05444365_106163"/>
<protein>
    <submittedName>
        <fullName evidence="3">Uncharacterized protein</fullName>
    </submittedName>
</protein>
<name>A0A1H3QXC2_9ACTN</name>